<dbReference type="GO" id="GO:0016747">
    <property type="term" value="F:acyltransferase activity, transferring groups other than amino-acyl groups"/>
    <property type="evidence" value="ECO:0007669"/>
    <property type="project" value="InterPro"/>
</dbReference>
<dbReference type="Pfam" id="PF08445">
    <property type="entry name" value="FR47"/>
    <property type="match status" value="1"/>
</dbReference>
<dbReference type="Gene3D" id="3.40.630.30">
    <property type="match status" value="1"/>
</dbReference>
<sequence>MRVTADTALNEYAPAVMPWLLRAPVRNNQLLTLLQSRMDGIVVPESDLLMLRVLTGGGALAGVAVCPPPFAMLLSELAEGAEPVLADHLVAHAPQVRRFTGLPDQSRRLAAEVAARTGGTPALLASYRMFDIVQVVPPTRVAGRPREAATADRDLLVEWSAAFQREALADHPHANPAGPIDGRLALGGLLWVWEAGGEPVSMAAMTAPAAGVVRLNLVYTPQRRRGNGYAGALVAAVSAAVLTAGLRPTLFTDLANPTSNKIYQEIGYRPVQDTAMWEAG</sequence>
<evidence type="ECO:0000259" key="1">
    <source>
        <dbReference type="PROSITE" id="PS51186"/>
    </source>
</evidence>
<dbReference type="InterPro" id="IPR000182">
    <property type="entry name" value="GNAT_dom"/>
</dbReference>
<evidence type="ECO:0000313" key="3">
    <source>
        <dbReference type="Proteomes" id="UP000619293"/>
    </source>
</evidence>
<dbReference type="RefSeq" id="WP_191844619.1">
    <property type="nucleotide sequence ID" value="NZ_BAAALB010000068.1"/>
</dbReference>
<feature type="domain" description="N-acetyltransferase" evidence="1">
    <location>
        <begin position="143"/>
        <end position="280"/>
    </location>
</feature>
<dbReference type="InterPro" id="IPR016181">
    <property type="entry name" value="Acyl_CoA_acyltransferase"/>
</dbReference>
<name>A0A8J3K943_9ACTN</name>
<protein>
    <submittedName>
        <fullName evidence="2">Acetyltransferase</fullName>
    </submittedName>
</protein>
<dbReference type="AlphaFoldDB" id="A0A8J3K943"/>
<organism evidence="2 3">
    <name type="scientific">Catellatospora chokoriensis</name>
    <dbReference type="NCBI Taxonomy" id="310353"/>
    <lineage>
        <taxon>Bacteria</taxon>
        <taxon>Bacillati</taxon>
        <taxon>Actinomycetota</taxon>
        <taxon>Actinomycetes</taxon>
        <taxon>Micromonosporales</taxon>
        <taxon>Micromonosporaceae</taxon>
        <taxon>Catellatospora</taxon>
    </lineage>
</organism>
<keyword evidence="3" id="KW-1185">Reference proteome</keyword>
<gene>
    <name evidence="2" type="ORF">Cch02nite_82520</name>
</gene>
<dbReference type="InterPro" id="IPR013653">
    <property type="entry name" value="GCN5-like_dom"/>
</dbReference>
<proteinExistence type="predicted"/>
<comment type="caution">
    <text evidence="2">The sequence shown here is derived from an EMBL/GenBank/DDBJ whole genome shotgun (WGS) entry which is preliminary data.</text>
</comment>
<dbReference type="Proteomes" id="UP000619293">
    <property type="component" value="Unassembled WGS sequence"/>
</dbReference>
<evidence type="ECO:0000313" key="2">
    <source>
        <dbReference type="EMBL" id="GIF94808.1"/>
    </source>
</evidence>
<dbReference type="PROSITE" id="PS51186">
    <property type="entry name" value="GNAT"/>
    <property type="match status" value="1"/>
</dbReference>
<dbReference type="SUPFAM" id="SSF55729">
    <property type="entry name" value="Acyl-CoA N-acyltransferases (Nat)"/>
    <property type="match status" value="1"/>
</dbReference>
<accession>A0A8J3K943</accession>
<reference evidence="2 3" key="1">
    <citation type="submission" date="2021-01" db="EMBL/GenBank/DDBJ databases">
        <title>Whole genome shotgun sequence of Catellatospora chokoriensis NBRC 107358.</title>
        <authorList>
            <person name="Komaki H."/>
            <person name="Tamura T."/>
        </authorList>
    </citation>
    <scope>NUCLEOTIDE SEQUENCE [LARGE SCALE GENOMIC DNA]</scope>
    <source>
        <strain evidence="2 3">NBRC 107358</strain>
    </source>
</reference>
<dbReference type="EMBL" id="BONG01000122">
    <property type="protein sequence ID" value="GIF94808.1"/>
    <property type="molecule type" value="Genomic_DNA"/>
</dbReference>